<gene>
    <name evidence="4" type="ORF">DWV00_22520</name>
</gene>
<reference evidence="4 5" key="1">
    <citation type="submission" date="2018-08" db="EMBL/GenBank/DDBJ databases">
        <title>Paraburkholderia sp. DHOM06 isolated from forest soil.</title>
        <authorList>
            <person name="Gao Z.-H."/>
            <person name="Qiu L.-H."/>
        </authorList>
    </citation>
    <scope>NUCLEOTIDE SEQUENCE [LARGE SCALE GENOMIC DNA]</scope>
    <source>
        <strain evidence="4 5">DHOM06</strain>
    </source>
</reference>
<protein>
    <submittedName>
        <fullName evidence="4">Pilus assembly protein</fullName>
    </submittedName>
</protein>
<evidence type="ECO:0000259" key="3">
    <source>
        <dbReference type="Pfam" id="PF08805"/>
    </source>
</evidence>
<evidence type="ECO:0000256" key="1">
    <source>
        <dbReference type="SAM" id="MobiDB-lite"/>
    </source>
</evidence>
<dbReference type="InterPro" id="IPR045584">
    <property type="entry name" value="Pilin-like"/>
</dbReference>
<accession>A0A3D8JUL0</accession>
<evidence type="ECO:0000313" key="4">
    <source>
        <dbReference type="EMBL" id="RDU96793.1"/>
    </source>
</evidence>
<feature type="domain" description="Type 4 secretion system PilS N-terminal" evidence="3">
    <location>
        <begin position="53"/>
        <end position="178"/>
    </location>
</feature>
<comment type="caution">
    <text evidence="4">The sequence shown here is derived from an EMBL/GenBank/DDBJ whole genome shotgun (WGS) entry which is preliminary data.</text>
</comment>
<evidence type="ECO:0000313" key="5">
    <source>
        <dbReference type="Proteomes" id="UP000256838"/>
    </source>
</evidence>
<keyword evidence="2" id="KW-0812">Transmembrane</keyword>
<dbReference type="Proteomes" id="UP000256838">
    <property type="component" value="Unassembled WGS sequence"/>
</dbReference>
<evidence type="ECO:0000256" key="2">
    <source>
        <dbReference type="SAM" id="Phobius"/>
    </source>
</evidence>
<keyword evidence="2" id="KW-1133">Transmembrane helix</keyword>
<keyword evidence="5" id="KW-1185">Reference proteome</keyword>
<dbReference type="Gene3D" id="3.30.1690.10">
    <property type="entry name" value="TcpA-like pilin"/>
    <property type="match status" value="1"/>
</dbReference>
<proteinExistence type="predicted"/>
<dbReference type="Pfam" id="PF08805">
    <property type="entry name" value="PilS"/>
    <property type="match status" value="1"/>
</dbReference>
<name>A0A3D8JUL0_9BURK</name>
<sequence>MKASMCAQRGVRRFRRQQRGASLLEAIAYLGIAAIVVIGAVALLNGAFTSAGTNELSEQVNAIQAGVKKLYMGQSSGYTNVNDSVLSSAGVLPATVPFSGSSATNAWGGNVTITGTQTTFDIAYTNVPTSVCINAVTAGGSWTTIKIGTNTETAVPLDPKTAQTDCGSSGPVDITWTST</sequence>
<dbReference type="InterPro" id="IPR014911">
    <property type="entry name" value="PilS_N"/>
</dbReference>
<organism evidence="4 5">
    <name type="scientific">Trinickia dinghuensis</name>
    <dbReference type="NCBI Taxonomy" id="2291023"/>
    <lineage>
        <taxon>Bacteria</taxon>
        <taxon>Pseudomonadati</taxon>
        <taxon>Pseudomonadota</taxon>
        <taxon>Betaproteobacteria</taxon>
        <taxon>Burkholderiales</taxon>
        <taxon>Burkholderiaceae</taxon>
        <taxon>Trinickia</taxon>
    </lineage>
</organism>
<dbReference type="OrthoDB" id="6464241at2"/>
<dbReference type="SUPFAM" id="SSF54523">
    <property type="entry name" value="Pili subunits"/>
    <property type="match status" value="1"/>
</dbReference>
<dbReference type="AlphaFoldDB" id="A0A3D8JUL0"/>
<feature type="transmembrane region" description="Helical" evidence="2">
    <location>
        <begin position="21"/>
        <end position="44"/>
    </location>
</feature>
<dbReference type="EMBL" id="QRGA01000013">
    <property type="protein sequence ID" value="RDU96793.1"/>
    <property type="molecule type" value="Genomic_DNA"/>
</dbReference>
<keyword evidence="2" id="KW-0472">Membrane</keyword>
<feature type="region of interest" description="Disordered" evidence="1">
    <location>
        <begin position="158"/>
        <end position="179"/>
    </location>
</feature>